<evidence type="ECO:0000256" key="2">
    <source>
        <dbReference type="ARBA" id="ARBA00022801"/>
    </source>
</evidence>
<feature type="domain" description="AB hydrolase-1" evidence="3">
    <location>
        <begin position="37"/>
        <end position="160"/>
    </location>
</feature>
<dbReference type="EMBL" id="CP009245">
    <property type="protein sequence ID" value="APT85225.1"/>
    <property type="molecule type" value="Genomic_DNA"/>
</dbReference>
<proteinExistence type="inferred from homology"/>
<dbReference type="Gene3D" id="3.40.50.1820">
    <property type="entry name" value="alpha/beta hydrolase"/>
    <property type="match status" value="1"/>
</dbReference>
<evidence type="ECO:0000313" key="4">
    <source>
        <dbReference type="EMBL" id="APT85225.1"/>
    </source>
</evidence>
<dbReference type="PANTHER" id="PTHR43248:SF2">
    <property type="entry name" value="PROLYL AMINOPEPTIDASE"/>
    <property type="match status" value="1"/>
</dbReference>
<gene>
    <name evidence="4" type="ORF">CAQU_09235</name>
</gene>
<dbReference type="STRING" id="1431546.CAQU_09235"/>
<name>A0A1L7CHC9_9CORY</name>
<dbReference type="InterPro" id="IPR051601">
    <property type="entry name" value="Serine_prot/Carboxylest_S33"/>
</dbReference>
<dbReference type="OrthoDB" id="9796770at2"/>
<evidence type="ECO:0000256" key="1">
    <source>
        <dbReference type="ARBA" id="ARBA00010088"/>
    </source>
</evidence>
<dbReference type="GO" id="GO:0006508">
    <property type="term" value="P:proteolysis"/>
    <property type="evidence" value="ECO:0007669"/>
    <property type="project" value="InterPro"/>
</dbReference>
<dbReference type="PRINTS" id="PR00793">
    <property type="entry name" value="PROAMNOPTASE"/>
</dbReference>
<sequence>MPLTTTTTRMLGHTISSHTLDGIFAREIFADGNDNAPLVIFLQGGPGHPSPRPTAIGGWLKKLLERHRVLLLDQRGTGNSGRIDAINPATATELENYRADAIVEDCEKFRQALGLDTVSLFGQSYGGFCITTYLSKHPNSVDKALLTGGLPAVGVHIDDIYRATYTKLKKRHDTFNHQVPWAADRIAEIIDHLDNSDERLSTGERLSSRRFRTIGIELGRGAGFATLAHLLEEPFVTVKGEKKLRGDFLHNVGQRVSFAHAPLYAVMHESIYAEGYATNWSAHRIREEFDCFAENGGTYLTGEHIYPWMFDEDPALIPFKDQAETLAAKADWPALYHPDALANTPATAAAAVYLDDIFVPYEHSMNTAAMFRDLRPHVTNQYQHNGIAENGAGILTRLLELIADH</sequence>
<dbReference type="GO" id="GO:0004177">
    <property type="term" value="F:aminopeptidase activity"/>
    <property type="evidence" value="ECO:0007669"/>
    <property type="project" value="UniProtKB-EC"/>
</dbReference>
<dbReference type="Pfam" id="PF00561">
    <property type="entry name" value="Abhydrolase_1"/>
    <property type="match status" value="1"/>
</dbReference>
<dbReference type="InterPro" id="IPR002410">
    <property type="entry name" value="Peptidase_S33"/>
</dbReference>
<dbReference type="Proteomes" id="UP000185478">
    <property type="component" value="Chromosome"/>
</dbReference>
<dbReference type="SUPFAM" id="SSF53474">
    <property type="entry name" value="alpha/beta-Hydrolases"/>
    <property type="match status" value="1"/>
</dbReference>
<dbReference type="KEGG" id="caqu:CAQU_09235"/>
<dbReference type="InterPro" id="IPR029058">
    <property type="entry name" value="AB_hydrolase_fold"/>
</dbReference>
<keyword evidence="5" id="KW-1185">Reference proteome</keyword>
<dbReference type="InterPro" id="IPR000073">
    <property type="entry name" value="AB_hydrolase_1"/>
</dbReference>
<reference evidence="4 5" key="1">
    <citation type="submission" date="2014-08" db="EMBL/GenBank/DDBJ databases">
        <title>Complete genome sequence of Corynebacterium aquilae S-613T(T) (=DSM 44791(T)), isolated from the choana of a healthy golden eagle.</title>
        <authorList>
            <person name="Ruckert C."/>
            <person name="Albersmeier A."/>
            <person name="Winkler A."/>
            <person name="Kalinowski J."/>
        </authorList>
    </citation>
    <scope>NUCLEOTIDE SEQUENCE [LARGE SCALE GENOMIC DNA]</scope>
    <source>
        <strain evidence="4 5">S-613</strain>
    </source>
</reference>
<dbReference type="AlphaFoldDB" id="A0A1L7CHC9"/>
<keyword evidence="2" id="KW-0378">Hydrolase</keyword>
<accession>A0A1L7CHC9</accession>
<evidence type="ECO:0000313" key="5">
    <source>
        <dbReference type="Proteomes" id="UP000185478"/>
    </source>
</evidence>
<organism evidence="4 5">
    <name type="scientific">Corynebacterium aquilae DSM 44791</name>
    <dbReference type="NCBI Taxonomy" id="1431546"/>
    <lineage>
        <taxon>Bacteria</taxon>
        <taxon>Bacillati</taxon>
        <taxon>Actinomycetota</taxon>
        <taxon>Actinomycetes</taxon>
        <taxon>Mycobacteriales</taxon>
        <taxon>Corynebacteriaceae</taxon>
        <taxon>Corynebacterium</taxon>
    </lineage>
</organism>
<protein>
    <submittedName>
        <fullName evidence="4">Proline iminopeptidase</fullName>
    </submittedName>
</protein>
<evidence type="ECO:0000259" key="3">
    <source>
        <dbReference type="Pfam" id="PF00561"/>
    </source>
</evidence>
<comment type="similarity">
    <text evidence="1">Belongs to the peptidase S33 family.</text>
</comment>
<dbReference type="PANTHER" id="PTHR43248">
    <property type="entry name" value="2-SUCCINYL-6-HYDROXY-2,4-CYCLOHEXADIENE-1-CARBOXYLATE SYNTHASE"/>
    <property type="match status" value="1"/>
</dbReference>